<accession>A0A0F0L589</accession>
<dbReference type="PATRIC" id="fig|82380.11.peg.3409"/>
<organism evidence="2 3">
    <name type="scientific">Microbacterium oxydans</name>
    <dbReference type="NCBI Taxonomy" id="82380"/>
    <lineage>
        <taxon>Bacteria</taxon>
        <taxon>Bacillati</taxon>
        <taxon>Actinomycetota</taxon>
        <taxon>Actinomycetes</taxon>
        <taxon>Micrococcales</taxon>
        <taxon>Microbacteriaceae</taxon>
        <taxon>Microbacterium</taxon>
    </lineage>
</organism>
<evidence type="ECO:0000313" key="3">
    <source>
        <dbReference type="Proteomes" id="UP000033640"/>
    </source>
</evidence>
<gene>
    <name evidence="2" type="ORF">RS83_03379</name>
</gene>
<sequence>MGQLAEALGLRQPTVTHHVRILLDDGFLAREQDGKLGWLSVHPTRRSAVEDFLR</sequence>
<dbReference type="InterPro" id="IPR036388">
    <property type="entry name" value="WH-like_DNA-bd_sf"/>
</dbReference>
<dbReference type="CDD" id="cd00090">
    <property type="entry name" value="HTH_ARSR"/>
    <property type="match status" value="1"/>
</dbReference>
<dbReference type="InterPro" id="IPR000835">
    <property type="entry name" value="HTH_MarR-typ"/>
</dbReference>
<dbReference type="InterPro" id="IPR036390">
    <property type="entry name" value="WH_DNA-bd_sf"/>
</dbReference>
<dbReference type="InterPro" id="IPR001845">
    <property type="entry name" value="HTH_ArsR_DNA-bd_dom"/>
</dbReference>
<dbReference type="GO" id="GO:0003700">
    <property type="term" value="F:DNA-binding transcription factor activity"/>
    <property type="evidence" value="ECO:0007669"/>
    <property type="project" value="InterPro"/>
</dbReference>
<evidence type="ECO:0000313" key="2">
    <source>
        <dbReference type="EMBL" id="KJL28308.1"/>
    </source>
</evidence>
<proteinExistence type="predicted"/>
<dbReference type="AlphaFoldDB" id="A0A0F0L589"/>
<dbReference type="Pfam" id="PF01047">
    <property type="entry name" value="MarR"/>
    <property type="match status" value="1"/>
</dbReference>
<evidence type="ECO:0000259" key="1">
    <source>
        <dbReference type="PROSITE" id="PS50987"/>
    </source>
</evidence>
<reference evidence="2 3" key="1">
    <citation type="submission" date="2015-02" db="EMBL/GenBank/DDBJ databases">
        <title>Draft genome sequences of ten Microbacterium spp. with emphasis on heavy metal contaminated environments.</title>
        <authorList>
            <person name="Corretto E."/>
        </authorList>
    </citation>
    <scope>NUCLEOTIDE SEQUENCE [LARGE SCALE GENOMIC DNA]</scope>
    <source>
        <strain evidence="2 3">BEL4b</strain>
    </source>
</reference>
<protein>
    <submittedName>
        <fullName evidence="2">Bacterial regulatory protein, arsR family</fullName>
    </submittedName>
</protein>
<dbReference type="InterPro" id="IPR011991">
    <property type="entry name" value="ArsR-like_HTH"/>
</dbReference>
<name>A0A0F0L589_9MICO</name>
<dbReference type="Proteomes" id="UP000033640">
    <property type="component" value="Unassembled WGS sequence"/>
</dbReference>
<dbReference type="SUPFAM" id="SSF46785">
    <property type="entry name" value="Winged helix' DNA-binding domain"/>
    <property type="match status" value="1"/>
</dbReference>
<feature type="domain" description="HTH arsR-type" evidence="1">
    <location>
        <begin position="1"/>
        <end position="54"/>
    </location>
</feature>
<dbReference type="Gene3D" id="1.10.10.10">
    <property type="entry name" value="Winged helix-like DNA-binding domain superfamily/Winged helix DNA-binding domain"/>
    <property type="match status" value="1"/>
</dbReference>
<dbReference type="EMBL" id="JYIW01000026">
    <property type="protein sequence ID" value="KJL28308.1"/>
    <property type="molecule type" value="Genomic_DNA"/>
</dbReference>
<comment type="caution">
    <text evidence="2">The sequence shown here is derived from an EMBL/GenBank/DDBJ whole genome shotgun (WGS) entry which is preliminary data.</text>
</comment>
<dbReference type="PROSITE" id="PS50987">
    <property type="entry name" value="HTH_ARSR_2"/>
    <property type="match status" value="1"/>
</dbReference>